<organism evidence="1 2">
    <name type="scientific">Sessilibacter corallicola</name>
    <dbReference type="NCBI Taxonomy" id="2904075"/>
    <lineage>
        <taxon>Bacteria</taxon>
        <taxon>Pseudomonadati</taxon>
        <taxon>Pseudomonadota</taxon>
        <taxon>Gammaproteobacteria</taxon>
        <taxon>Cellvibrionales</taxon>
        <taxon>Cellvibrionaceae</taxon>
        <taxon>Sessilibacter</taxon>
    </lineage>
</organism>
<reference evidence="1 2" key="1">
    <citation type="submission" date="2024-04" db="EMBL/GenBank/DDBJ databases">
        <title>Draft genome sequence of Sessilibacter corallicola NBRC 116591.</title>
        <authorList>
            <person name="Miyakawa T."/>
            <person name="Kusuya Y."/>
            <person name="Miura T."/>
        </authorList>
    </citation>
    <scope>NUCLEOTIDE SEQUENCE [LARGE SCALE GENOMIC DNA]</scope>
    <source>
        <strain evidence="1 2">KU-00831-HH</strain>
    </source>
</reference>
<sequence>METEDQRHARRLFSGWVTEQLNTKSFHDDFGARVRGEVLTALSKINDGLTLINQRLIEKEKLVDGREYICFYMKGGNAFDCVVDPTGPKALKDGGGSSDWDTQVVVDPWLPEAIQNTIYGLVEDTVLDVLNNAGIEIAKIAGDSINDSFPEDFVKDIENLWSDKRNNIKGFDASLYTLSLDDPQALRKIYDRDKTGLWMNDSKRLANKTVKYPKWIPGMTFNDAIKPFVLWRLGYTWHADKSAGPPGGAFKLNVDINRPILAELIDVTIPRSNTVEAVEVWEHLKSNHISVEEQTVNVEYGSALNKQSVSADLPLPDVFYHLSEILEMMCEIADGSSNHKDKLPKRINRFVEIWNQVPTKRDKIKQMVLSRIGRDSIGELIDDELAEGRGVVNNLIDEYVIVTPTDKKWENLKKELAKTDDIKLEYNIAKSMMAYVAETSVKSQQDFDDLGRVSTARLKTMSEAWQAFTKLEEVALLGEAAVKANYTETLYAANSDDLTLLDFIYENDYLTAKRIGFSHVDKAAIFRVDNLMNLKVIAGQYLSLFQKWNAAVKGSKVVAHRYYQIEKFGRYMNECIFVTFDSGKATSFITLTTGDASQVPFASAPNNLNKKYASIEDIGRQRKVAAALVEDYLIRTVLSRQYEAVKALVNVS</sequence>
<dbReference type="Proteomes" id="UP001465153">
    <property type="component" value="Unassembled WGS sequence"/>
</dbReference>
<dbReference type="EMBL" id="BAABWN010000002">
    <property type="protein sequence ID" value="GAA6166878.1"/>
    <property type="molecule type" value="Genomic_DNA"/>
</dbReference>
<evidence type="ECO:0000313" key="1">
    <source>
        <dbReference type="EMBL" id="GAA6166878.1"/>
    </source>
</evidence>
<name>A0ABQ0A5F3_9GAMM</name>
<proteinExistence type="predicted"/>
<evidence type="ECO:0008006" key="3">
    <source>
        <dbReference type="Google" id="ProtNLM"/>
    </source>
</evidence>
<comment type="caution">
    <text evidence="1">The sequence shown here is derived from an EMBL/GenBank/DDBJ whole genome shotgun (WGS) entry which is preliminary data.</text>
</comment>
<evidence type="ECO:0000313" key="2">
    <source>
        <dbReference type="Proteomes" id="UP001465153"/>
    </source>
</evidence>
<dbReference type="RefSeq" id="WP_353301694.1">
    <property type="nucleotide sequence ID" value="NZ_BAABWN010000002.1"/>
</dbReference>
<protein>
    <recommendedName>
        <fullName evidence="3">AIPR protein</fullName>
    </recommendedName>
</protein>
<accession>A0ABQ0A5F3</accession>
<gene>
    <name evidence="1" type="ORF">NBRC116591_06880</name>
</gene>
<keyword evidence="2" id="KW-1185">Reference proteome</keyword>